<dbReference type="EMBL" id="LKAM01000006">
    <property type="protein sequence ID" value="KUM47818.1"/>
    <property type="molecule type" value="Genomic_DNA"/>
</dbReference>
<keyword evidence="2" id="KW-0496">Mitochondrion</keyword>
<keyword evidence="1" id="KW-1133">Transmembrane helix</keyword>
<dbReference type="AlphaFoldDB" id="A0A101LZ11"/>
<sequence length="63" mass="7270">MLNYLYEGEDFPIRHSTGEGNVFPFVLAGLLACLLVEMFHSFLARWRHSIPVPIPSMIHTFHL</sequence>
<protein>
    <submittedName>
        <fullName evidence="2">Uncharacterized protein</fullName>
    </submittedName>
</protein>
<reference evidence="2" key="1">
    <citation type="journal article" date="2015" name="Genome Biol. Evol.">
        <title>Organellar Genomes of White Spruce (Picea glauca): Assembly and Annotation.</title>
        <authorList>
            <person name="Jackman S.D."/>
            <person name="Warren R.L."/>
            <person name="Gibb E.A."/>
            <person name="Vandervalk B.P."/>
            <person name="Mohamadi H."/>
            <person name="Chu J."/>
            <person name="Raymond A."/>
            <person name="Pleasance S."/>
            <person name="Coope R."/>
            <person name="Wildung M.R."/>
            <person name="Ritland C.E."/>
            <person name="Bousquet J."/>
            <person name="Jones S.J."/>
            <person name="Bohlmann J."/>
            <person name="Birol I."/>
        </authorList>
    </citation>
    <scope>NUCLEOTIDE SEQUENCE [LARGE SCALE GENOMIC DNA]</scope>
    <source>
        <tissue evidence="2">Flushing bud</tissue>
    </source>
</reference>
<name>A0A101LZ11_PICGL</name>
<organism evidence="2">
    <name type="scientific">Picea glauca</name>
    <name type="common">White spruce</name>
    <name type="synonym">Pinus glauca</name>
    <dbReference type="NCBI Taxonomy" id="3330"/>
    <lineage>
        <taxon>Eukaryota</taxon>
        <taxon>Viridiplantae</taxon>
        <taxon>Streptophyta</taxon>
        <taxon>Embryophyta</taxon>
        <taxon>Tracheophyta</taxon>
        <taxon>Spermatophyta</taxon>
        <taxon>Pinopsida</taxon>
        <taxon>Pinidae</taxon>
        <taxon>Conifers I</taxon>
        <taxon>Pinales</taxon>
        <taxon>Pinaceae</taxon>
        <taxon>Picea</taxon>
    </lineage>
</organism>
<accession>A0A101LZ11</accession>
<keyword evidence="1" id="KW-0812">Transmembrane</keyword>
<feature type="transmembrane region" description="Helical" evidence="1">
    <location>
        <begin position="20"/>
        <end position="39"/>
    </location>
</feature>
<geneLocation type="mitochondrion" evidence="2"/>
<evidence type="ECO:0000256" key="1">
    <source>
        <dbReference type="SAM" id="Phobius"/>
    </source>
</evidence>
<gene>
    <name evidence="2" type="ORF">ABT39_MTgene4812</name>
</gene>
<proteinExistence type="predicted"/>
<comment type="caution">
    <text evidence="2">The sequence shown here is derived from an EMBL/GenBank/DDBJ whole genome shotgun (WGS) entry which is preliminary data.</text>
</comment>
<evidence type="ECO:0000313" key="2">
    <source>
        <dbReference type="EMBL" id="KUM47818.1"/>
    </source>
</evidence>
<keyword evidence="1" id="KW-0472">Membrane</keyword>